<evidence type="ECO:0000313" key="4">
    <source>
        <dbReference type="Proteomes" id="UP000606274"/>
    </source>
</evidence>
<name>A0A8T0AX71_SILME</name>
<dbReference type="SMART" id="SM00409">
    <property type="entry name" value="IG"/>
    <property type="match status" value="1"/>
</dbReference>
<dbReference type="PANTHER" id="PTHR15297">
    <property type="entry name" value="IMMUNOGLOBULIN SUPERFAMILY MEMBER 6"/>
    <property type="match status" value="1"/>
</dbReference>
<dbReference type="CDD" id="cd00099">
    <property type="entry name" value="IgV"/>
    <property type="match status" value="1"/>
</dbReference>
<dbReference type="InterPro" id="IPR013783">
    <property type="entry name" value="Ig-like_fold"/>
</dbReference>
<evidence type="ECO:0000259" key="2">
    <source>
        <dbReference type="PROSITE" id="PS50835"/>
    </source>
</evidence>
<keyword evidence="1" id="KW-0472">Membrane</keyword>
<dbReference type="InterPro" id="IPR039089">
    <property type="entry name" value="IGSF6"/>
</dbReference>
<feature type="transmembrane region" description="Helical" evidence="1">
    <location>
        <begin position="132"/>
        <end position="155"/>
    </location>
</feature>
<comment type="caution">
    <text evidence="3">The sequence shown here is derived from an EMBL/GenBank/DDBJ whole genome shotgun (WGS) entry which is preliminary data.</text>
</comment>
<dbReference type="Proteomes" id="UP000606274">
    <property type="component" value="Unassembled WGS sequence"/>
</dbReference>
<gene>
    <name evidence="3" type="ORF">HF521_004632</name>
</gene>
<reference evidence="3" key="1">
    <citation type="submission" date="2020-08" db="EMBL/GenBank/DDBJ databases">
        <title>Chromosome-level assembly of Southern catfish (Silurus meridionalis) provides insights into visual adaptation to the nocturnal and benthic lifestyles.</title>
        <authorList>
            <person name="Zhang Y."/>
            <person name="Wang D."/>
            <person name="Peng Z."/>
        </authorList>
    </citation>
    <scope>NUCLEOTIDE SEQUENCE</scope>
    <source>
        <strain evidence="3">SWU-2019-XX</strain>
        <tissue evidence="3">Muscle</tissue>
    </source>
</reference>
<evidence type="ECO:0000256" key="1">
    <source>
        <dbReference type="SAM" id="Phobius"/>
    </source>
</evidence>
<sequence length="156" mass="17747">YLFIYIIFIFTYTPESKCIIMVTQPQEHLHGRFNQSITISCHFNTSCQKKNQNEVQWYVFRTDSYYQLDIKNQAMKYVLQGADLHINSLSHTDDGVYHCAVFDALSTGSGAQAIGNGTTLTVKGNEYNAGQIMLLTLVVLLSLYILIVLVFFICIK</sequence>
<dbReference type="Gene3D" id="2.60.40.10">
    <property type="entry name" value="Immunoglobulins"/>
    <property type="match status" value="1"/>
</dbReference>
<evidence type="ECO:0000313" key="3">
    <source>
        <dbReference type="EMBL" id="KAF7698122.1"/>
    </source>
</evidence>
<dbReference type="PROSITE" id="PS50835">
    <property type="entry name" value="IG_LIKE"/>
    <property type="match status" value="1"/>
</dbReference>
<dbReference type="PANTHER" id="PTHR15297:SF2">
    <property type="entry name" value="IMMUNOGLOBULIN SUPERFAMILY MEMBER 6"/>
    <property type="match status" value="1"/>
</dbReference>
<feature type="non-terminal residue" evidence="3">
    <location>
        <position position="156"/>
    </location>
</feature>
<keyword evidence="4" id="KW-1185">Reference proteome</keyword>
<dbReference type="SUPFAM" id="SSF48726">
    <property type="entry name" value="Immunoglobulin"/>
    <property type="match status" value="1"/>
</dbReference>
<dbReference type="AlphaFoldDB" id="A0A8T0AX71"/>
<keyword evidence="1" id="KW-0812">Transmembrane</keyword>
<dbReference type="InterPro" id="IPR003599">
    <property type="entry name" value="Ig_sub"/>
</dbReference>
<feature type="non-terminal residue" evidence="3">
    <location>
        <position position="1"/>
    </location>
</feature>
<organism evidence="3 4">
    <name type="scientific">Silurus meridionalis</name>
    <name type="common">Southern catfish</name>
    <name type="synonym">Silurus soldatovi meridionalis</name>
    <dbReference type="NCBI Taxonomy" id="175797"/>
    <lineage>
        <taxon>Eukaryota</taxon>
        <taxon>Metazoa</taxon>
        <taxon>Chordata</taxon>
        <taxon>Craniata</taxon>
        <taxon>Vertebrata</taxon>
        <taxon>Euteleostomi</taxon>
        <taxon>Actinopterygii</taxon>
        <taxon>Neopterygii</taxon>
        <taxon>Teleostei</taxon>
        <taxon>Ostariophysi</taxon>
        <taxon>Siluriformes</taxon>
        <taxon>Siluridae</taxon>
        <taxon>Silurus</taxon>
    </lineage>
</organism>
<dbReference type="EMBL" id="JABFDY010000014">
    <property type="protein sequence ID" value="KAF7698122.1"/>
    <property type="molecule type" value="Genomic_DNA"/>
</dbReference>
<proteinExistence type="predicted"/>
<feature type="domain" description="Ig-like" evidence="2">
    <location>
        <begin position="14"/>
        <end position="121"/>
    </location>
</feature>
<dbReference type="InterPro" id="IPR013106">
    <property type="entry name" value="Ig_V-set"/>
</dbReference>
<dbReference type="InterPro" id="IPR036179">
    <property type="entry name" value="Ig-like_dom_sf"/>
</dbReference>
<dbReference type="InterPro" id="IPR007110">
    <property type="entry name" value="Ig-like_dom"/>
</dbReference>
<accession>A0A8T0AX71</accession>
<keyword evidence="1" id="KW-1133">Transmembrane helix</keyword>
<protein>
    <recommendedName>
        <fullName evidence="2">Ig-like domain-containing protein</fullName>
    </recommendedName>
</protein>
<dbReference type="Pfam" id="PF07686">
    <property type="entry name" value="V-set"/>
    <property type="match status" value="1"/>
</dbReference>